<gene>
    <name evidence="2" type="ORF">BXYJ_LOCUS294</name>
</gene>
<dbReference type="EMBL" id="CAJFDI010000001">
    <property type="protein sequence ID" value="CAD5208058.1"/>
    <property type="molecule type" value="Genomic_DNA"/>
</dbReference>
<sequence length="267" mass="30903">MPFYWLFLFGITLACLNSSDFVMLQNPEPNERNETRLTLIHSQEPVVCADDGQDSELTMVKCFYRYTEWFRNTSYDDFTANFERYTSKTLAGDYVEAKKNCNSFGKIIACVRQYACESTDILFDDPNLRYAYFYMTGVCKGSSQKEAEAIGTCGMDTDPKLHLASTKGSCSEEFIADLFQQFKSSCRTLKLEQVVSVCESIIYLFRGYCLSGICERVANKVWNKDSWKEMEEFEEYVNDLIKQYNKELPALFEQVKNGDYTNLITKF</sequence>
<feature type="signal peptide" evidence="1">
    <location>
        <begin position="1"/>
        <end position="18"/>
    </location>
</feature>
<evidence type="ECO:0000313" key="3">
    <source>
        <dbReference type="Proteomes" id="UP000095284"/>
    </source>
</evidence>
<dbReference type="EMBL" id="CAJFCV020000001">
    <property type="protein sequence ID" value="CAG9080061.1"/>
    <property type="molecule type" value="Genomic_DNA"/>
</dbReference>
<dbReference type="AlphaFoldDB" id="A0A1I7S173"/>
<proteinExistence type="predicted"/>
<reference evidence="2" key="2">
    <citation type="submission" date="2020-09" db="EMBL/GenBank/DDBJ databases">
        <authorList>
            <person name="Kikuchi T."/>
        </authorList>
    </citation>
    <scope>NUCLEOTIDE SEQUENCE</scope>
    <source>
        <strain evidence="2">Ka4C1</strain>
    </source>
</reference>
<organism evidence="3 5">
    <name type="scientific">Bursaphelenchus xylophilus</name>
    <name type="common">Pinewood nematode worm</name>
    <name type="synonym">Aphelenchoides xylophilus</name>
    <dbReference type="NCBI Taxonomy" id="6326"/>
    <lineage>
        <taxon>Eukaryota</taxon>
        <taxon>Metazoa</taxon>
        <taxon>Ecdysozoa</taxon>
        <taxon>Nematoda</taxon>
        <taxon>Chromadorea</taxon>
        <taxon>Rhabditida</taxon>
        <taxon>Tylenchina</taxon>
        <taxon>Tylenchomorpha</taxon>
        <taxon>Aphelenchoidea</taxon>
        <taxon>Aphelenchoididae</taxon>
        <taxon>Bursaphelenchus</taxon>
    </lineage>
</organism>
<keyword evidence="4" id="KW-1185">Reference proteome</keyword>
<evidence type="ECO:0000313" key="5">
    <source>
        <dbReference type="WBParaSite" id="BXY_0674800.1"/>
    </source>
</evidence>
<accession>A0A1I7S173</accession>
<feature type="chain" id="PRO_5036022050" evidence="1">
    <location>
        <begin position="19"/>
        <end position="267"/>
    </location>
</feature>
<dbReference type="Proteomes" id="UP000095284">
    <property type="component" value="Unplaced"/>
</dbReference>
<dbReference type="Proteomes" id="UP000659654">
    <property type="component" value="Unassembled WGS sequence"/>
</dbReference>
<dbReference type="Proteomes" id="UP000582659">
    <property type="component" value="Unassembled WGS sequence"/>
</dbReference>
<evidence type="ECO:0000313" key="4">
    <source>
        <dbReference type="Proteomes" id="UP000659654"/>
    </source>
</evidence>
<evidence type="ECO:0000313" key="2">
    <source>
        <dbReference type="EMBL" id="CAD5208058.1"/>
    </source>
</evidence>
<reference evidence="5" key="1">
    <citation type="submission" date="2016-11" db="UniProtKB">
        <authorList>
            <consortium name="WormBaseParasite"/>
        </authorList>
    </citation>
    <scope>IDENTIFICATION</scope>
</reference>
<keyword evidence="1" id="KW-0732">Signal</keyword>
<evidence type="ECO:0000256" key="1">
    <source>
        <dbReference type="SAM" id="SignalP"/>
    </source>
</evidence>
<dbReference type="WBParaSite" id="BXY_0674800.1">
    <property type="protein sequence ID" value="BXY_0674800.1"/>
    <property type="gene ID" value="BXY_0674800"/>
</dbReference>
<name>A0A1I7S173_BURXY</name>
<protein>
    <submittedName>
        <fullName evidence="2">(pine wood nematode) hypothetical protein</fullName>
    </submittedName>
</protein>